<protein>
    <recommendedName>
        <fullName evidence="3">Cytidyltransferase-like domain-containing protein</fullName>
    </recommendedName>
</protein>
<dbReference type="EMBL" id="JTEO01000004">
    <property type="protein sequence ID" value="MCQ6963086.1"/>
    <property type="molecule type" value="Genomic_DNA"/>
</dbReference>
<dbReference type="Gene3D" id="3.90.950.20">
    <property type="entry name" value="CinA-like"/>
    <property type="match status" value="1"/>
</dbReference>
<dbReference type="SUPFAM" id="SSF52374">
    <property type="entry name" value="Nucleotidylyl transferase"/>
    <property type="match status" value="1"/>
</dbReference>
<sequence length="396" mass="44128">MKDKEITRSDLECMIKSIHASPCMLVLSVTGGGAGAIGELLRHGGGSATLLEAVVPYHENALRDYIGKEPERYCSGDTAREMAMAAFRRALEMAGPEGLPDHVIGIAATCKLSRPEERSGRAHEIHFASQSVSSTSTISISLLEDRSREEEEELASDLMIHAIARLCGITSAECDSCLSHAEQRVLEQREVSATHDQRELLLSILLKESRYDRKSILVACNRENDPAVPGIVFSGSFNPCHKNHAAMAKLAYERYGLPVTFEISLANVDKPPIDFISLENRLSSLKIYGNEEFFGDIYLTNAPLFADKAMLFPGCSFLIGSDTLNRIFNEKYYREGENKLTLLKHFRKYGTRFLVFHRQDVELAADKDVLEICDIIPLDAYNDDGTSSRKLRRYQG</sequence>
<name>A0AAE3HAM6_9EURY</name>
<comment type="caution">
    <text evidence="1">The sequence shown here is derived from an EMBL/GenBank/DDBJ whole genome shotgun (WGS) entry which is preliminary data.</text>
</comment>
<dbReference type="InterPro" id="IPR014729">
    <property type="entry name" value="Rossmann-like_a/b/a_fold"/>
</dbReference>
<dbReference type="RefSeq" id="WP_256622981.1">
    <property type="nucleotide sequence ID" value="NZ_JTEO01000004.1"/>
</dbReference>
<reference evidence="1 2" key="1">
    <citation type="journal article" date="2011" name="Appl. Environ. Microbiol.">
        <title>Methanogenic archaea isolated from Taiwan's Chelungpu fault.</title>
        <authorList>
            <person name="Wu S.Y."/>
            <person name="Lai M.C."/>
        </authorList>
    </citation>
    <scope>NUCLEOTIDE SEQUENCE [LARGE SCALE GENOMIC DNA]</scope>
    <source>
        <strain evidence="1 2">St545Mb</strain>
    </source>
</reference>
<dbReference type="GO" id="GO:0000309">
    <property type="term" value="F:nicotinamide-nucleotide adenylyltransferase activity"/>
    <property type="evidence" value="ECO:0007669"/>
    <property type="project" value="TreeGrafter"/>
</dbReference>
<keyword evidence="2" id="KW-1185">Reference proteome</keyword>
<dbReference type="PANTHER" id="PTHR31285:SF0">
    <property type="entry name" value="NICOTINAMIDE MONONUCLEOTIDE ADENYLYLTRANSFERASE"/>
    <property type="match status" value="1"/>
</dbReference>
<accession>A0AAE3HAM6</accession>
<gene>
    <name evidence="1" type="ORF">PV02_08595</name>
</gene>
<organism evidence="1 2">
    <name type="scientific">Methanolobus chelungpuianus</name>
    <dbReference type="NCBI Taxonomy" id="502115"/>
    <lineage>
        <taxon>Archaea</taxon>
        <taxon>Methanobacteriati</taxon>
        <taxon>Methanobacteriota</taxon>
        <taxon>Stenosarchaea group</taxon>
        <taxon>Methanomicrobia</taxon>
        <taxon>Methanosarcinales</taxon>
        <taxon>Methanosarcinaceae</taxon>
        <taxon>Methanolobus</taxon>
    </lineage>
</organism>
<evidence type="ECO:0008006" key="3">
    <source>
        <dbReference type="Google" id="ProtNLM"/>
    </source>
</evidence>
<dbReference type="PANTHER" id="PTHR31285">
    <property type="entry name" value="NICOTINAMIDE MONONUCLEOTIDE ADENYLYLTRANSFERASE"/>
    <property type="match status" value="1"/>
</dbReference>
<dbReference type="Gene3D" id="3.40.50.620">
    <property type="entry name" value="HUPs"/>
    <property type="match status" value="1"/>
</dbReference>
<dbReference type="GO" id="GO:0016887">
    <property type="term" value="F:ATP hydrolysis activity"/>
    <property type="evidence" value="ECO:0007669"/>
    <property type="project" value="TreeGrafter"/>
</dbReference>
<dbReference type="GO" id="GO:0005737">
    <property type="term" value="C:cytoplasm"/>
    <property type="evidence" value="ECO:0007669"/>
    <property type="project" value="TreeGrafter"/>
</dbReference>
<proteinExistence type="predicted"/>
<dbReference type="InterPro" id="IPR036653">
    <property type="entry name" value="CinA-like_C"/>
</dbReference>
<evidence type="ECO:0000313" key="1">
    <source>
        <dbReference type="EMBL" id="MCQ6963086.1"/>
    </source>
</evidence>
<evidence type="ECO:0000313" key="2">
    <source>
        <dbReference type="Proteomes" id="UP001206983"/>
    </source>
</evidence>
<dbReference type="AlphaFoldDB" id="A0AAE3HAM6"/>
<dbReference type="Proteomes" id="UP001206983">
    <property type="component" value="Unassembled WGS sequence"/>
</dbReference>